<evidence type="ECO:0000256" key="1">
    <source>
        <dbReference type="ARBA" id="ARBA00049360"/>
    </source>
</evidence>
<accession>A0A1Q9C4W8</accession>
<protein>
    <submittedName>
        <fullName evidence="2">Uncharacterized protein</fullName>
    </submittedName>
</protein>
<reference evidence="2 3" key="1">
    <citation type="submission" date="2016-02" db="EMBL/GenBank/DDBJ databases">
        <title>Genome analysis of coral dinoflagellate symbionts highlights evolutionary adaptations to a symbiotic lifestyle.</title>
        <authorList>
            <person name="Aranda M."/>
            <person name="Li Y."/>
            <person name="Liew Y.J."/>
            <person name="Baumgarten S."/>
            <person name="Simakov O."/>
            <person name="Wilson M."/>
            <person name="Piel J."/>
            <person name="Ashoor H."/>
            <person name="Bougouffa S."/>
            <person name="Bajic V.B."/>
            <person name="Ryu T."/>
            <person name="Ravasi T."/>
            <person name="Bayer T."/>
            <person name="Micklem G."/>
            <person name="Kim H."/>
            <person name="Bhak J."/>
            <person name="Lajeunesse T.C."/>
            <person name="Voolstra C.R."/>
        </authorList>
    </citation>
    <scope>NUCLEOTIDE SEQUENCE [LARGE SCALE GENOMIC DNA]</scope>
    <source>
        <strain evidence="2 3">CCMP2467</strain>
    </source>
</reference>
<dbReference type="Gene3D" id="3.30.420.40">
    <property type="match status" value="1"/>
</dbReference>
<comment type="caution">
    <text evidence="2">The sequence shown here is derived from an EMBL/GenBank/DDBJ whole genome shotgun (WGS) entry which is preliminary data.</text>
</comment>
<sequence length="104" mass="11376">MTEHPTIVLDNGGGYLRLGFATQSRPLEEPNCSAIASRGKGKQAVVFGKEALSLPFYRLLRPARRGLPLDMAHQASIWEAALARLFDGERPSNAKALEKVEPAF</sequence>
<dbReference type="SUPFAM" id="SSF53067">
    <property type="entry name" value="Actin-like ATPase domain"/>
    <property type="match status" value="1"/>
</dbReference>
<dbReference type="AlphaFoldDB" id="A0A1Q9C4W8"/>
<keyword evidence="3" id="KW-1185">Reference proteome</keyword>
<name>A0A1Q9C4W8_SYMMI</name>
<dbReference type="InterPro" id="IPR043129">
    <property type="entry name" value="ATPase_NBD"/>
</dbReference>
<evidence type="ECO:0000313" key="2">
    <source>
        <dbReference type="EMBL" id="OLP77960.1"/>
    </source>
</evidence>
<dbReference type="Proteomes" id="UP000186817">
    <property type="component" value="Unassembled WGS sequence"/>
</dbReference>
<evidence type="ECO:0000313" key="3">
    <source>
        <dbReference type="Proteomes" id="UP000186817"/>
    </source>
</evidence>
<gene>
    <name evidence="2" type="ORF">AK812_SmicGene41921</name>
</gene>
<comment type="catalytic activity">
    <reaction evidence="1">
        <text>ATP + H2O = ADP + phosphate + H(+)</text>
        <dbReference type="Rhea" id="RHEA:13065"/>
        <dbReference type="ChEBI" id="CHEBI:15377"/>
        <dbReference type="ChEBI" id="CHEBI:15378"/>
        <dbReference type="ChEBI" id="CHEBI:30616"/>
        <dbReference type="ChEBI" id="CHEBI:43474"/>
        <dbReference type="ChEBI" id="CHEBI:456216"/>
    </reaction>
</comment>
<proteinExistence type="predicted"/>
<dbReference type="InterPro" id="IPR004000">
    <property type="entry name" value="Actin"/>
</dbReference>
<dbReference type="EMBL" id="LSRX01001685">
    <property type="protein sequence ID" value="OLP77960.1"/>
    <property type="molecule type" value="Genomic_DNA"/>
</dbReference>
<organism evidence="2 3">
    <name type="scientific">Symbiodinium microadriaticum</name>
    <name type="common">Dinoflagellate</name>
    <name type="synonym">Zooxanthella microadriatica</name>
    <dbReference type="NCBI Taxonomy" id="2951"/>
    <lineage>
        <taxon>Eukaryota</taxon>
        <taxon>Sar</taxon>
        <taxon>Alveolata</taxon>
        <taxon>Dinophyceae</taxon>
        <taxon>Suessiales</taxon>
        <taxon>Symbiodiniaceae</taxon>
        <taxon>Symbiodinium</taxon>
    </lineage>
</organism>
<dbReference type="OrthoDB" id="6220758at2759"/>
<dbReference type="Pfam" id="PF00022">
    <property type="entry name" value="Actin"/>
    <property type="match status" value="1"/>
</dbReference>